<feature type="region of interest" description="Disordered" evidence="1">
    <location>
        <begin position="1"/>
        <end position="99"/>
    </location>
</feature>
<reference evidence="2" key="1">
    <citation type="submission" date="2016-03" db="EMBL/GenBank/DDBJ databases">
        <title>Updated assembly of Pseudogymnoascus destructans, the fungus causing white-nose syndrome of bats.</title>
        <authorList>
            <person name="Palmer J.M."/>
            <person name="Drees K.P."/>
            <person name="Foster J.T."/>
            <person name="Lindner D.L."/>
        </authorList>
    </citation>
    <scope>NUCLEOTIDE SEQUENCE [LARGE SCALE GENOMIC DNA]</scope>
    <source>
        <strain evidence="2">20631-21</strain>
    </source>
</reference>
<proteinExistence type="predicted"/>
<dbReference type="EMBL" id="KV441396">
    <property type="protein sequence ID" value="OAF58608.1"/>
    <property type="molecule type" value="Genomic_DNA"/>
</dbReference>
<gene>
    <name evidence="2" type="ORF">VC83_04942</name>
</gene>
<dbReference type="Proteomes" id="UP000077154">
    <property type="component" value="Unassembled WGS sequence"/>
</dbReference>
<name>A0A177A8Y7_9PEZI</name>
<organism evidence="2">
    <name type="scientific">Pseudogymnoascus destructans</name>
    <dbReference type="NCBI Taxonomy" id="655981"/>
    <lineage>
        <taxon>Eukaryota</taxon>
        <taxon>Fungi</taxon>
        <taxon>Dikarya</taxon>
        <taxon>Ascomycota</taxon>
        <taxon>Pezizomycotina</taxon>
        <taxon>Leotiomycetes</taxon>
        <taxon>Thelebolales</taxon>
        <taxon>Thelebolaceae</taxon>
        <taxon>Pseudogymnoascus</taxon>
    </lineage>
</organism>
<sequence length="99" mass="11081">MKPQVRTLPSDHPQIRDPQPRLHHKPQSHAHPSLPDSILASRAEQGQSAMACAMEGRNERCSERGWGRSDMGWGKGEVKKERGRRASMGTKDGARERAM</sequence>
<protein>
    <submittedName>
        <fullName evidence="2">Uncharacterized protein</fullName>
    </submittedName>
</protein>
<dbReference type="AlphaFoldDB" id="A0A177A8Y7"/>
<dbReference type="GeneID" id="36288010"/>
<feature type="compositionally biased region" description="Basic and acidic residues" evidence="1">
    <location>
        <begin position="56"/>
        <end position="67"/>
    </location>
</feature>
<dbReference type="RefSeq" id="XP_024323893.1">
    <property type="nucleotide sequence ID" value="XM_024468568.1"/>
</dbReference>
<evidence type="ECO:0000256" key="1">
    <source>
        <dbReference type="SAM" id="MobiDB-lite"/>
    </source>
</evidence>
<evidence type="ECO:0000313" key="2">
    <source>
        <dbReference type="EMBL" id="OAF58608.1"/>
    </source>
</evidence>
<accession>A0A177A8Y7</accession>